<dbReference type="AlphaFoldDB" id="A0A240E7B7"/>
<dbReference type="EMBL" id="OANT01000002">
    <property type="protein sequence ID" value="SNX44133.1"/>
    <property type="molecule type" value="Genomic_DNA"/>
</dbReference>
<evidence type="ECO:0000256" key="2">
    <source>
        <dbReference type="ARBA" id="ARBA00023002"/>
    </source>
</evidence>
<reference evidence="6" key="1">
    <citation type="submission" date="2016-09" db="EMBL/GenBank/DDBJ databases">
        <authorList>
            <person name="Varghese N."/>
            <person name="Submissions S."/>
        </authorList>
    </citation>
    <scope>NUCLEOTIDE SEQUENCE [LARGE SCALE GENOMIC DNA]</scope>
    <source>
        <strain evidence="6">ANC 4466</strain>
    </source>
</reference>
<feature type="domain" description="Quinate/shikimate 5-dehydrogenase/glutamyl-tRNA reductase" evidence="3">
    <location>
        <begin position="2"/>
        <end position="72"/>
    </location>
</feature>
<gene>
    <name evidence="5" type="ORF">SAMN05421731_102292</name>
</gene>
<dbReference type="SUPFAM" id="SSF51735">
    <property type="entry name" value="NAD(P)-binding Rossmann-fold domains"/>
    <property type="match status" value="1"/>
</dbReference>
<dbReference type="RefSeq" id="WP_097078387.1">
    <property type="nucleotide sequence ID" value="NZ_BAABHT010000003.1"/>
</dbReference>
<evidence type="ECO:0000259" key="3">
    <source>
        <dbReference type="Pfam" id="PF01488"/>
    </source>
</evidence>
<dbReference type="Pfam" id="PF10728">
    <property type="entry name" value="DUF2520"/>
    <property type="match status" value="1"/>
</dbReference>
<evidence type="ECO:0000313" key="6">
    <source>
        <dbReference type="Proteomes" id="UP000219042"/>
    </source>
</evidence>
<dbReference type="SUPFAM" id="SSF48179">
    <property type="entry name" value="6-phosphogluconate dehydrogenase C-terminal domain-like"/>
    <property type="match status" value="1"/>
</dbReference>
<dbReference type="Pfam" id="PF01488">
    <property type="entry name" value="Shikimate_DH"/>
    <property type="match status" value="1"/>
</dbReference>
<sequence length="257" mass="28810">MKVSLIGAGRVATHLATAFYAKNIQIQHIVSRNIANAEHLAQQVEAIALDRIEHLTQADVVLIAVSDAQIATVARQLAAINYSGLVAHTSGSTHLQVLQGENLQAGVFYPLQSFSFDQTIDWDSTPFFLEATQQFDLQKLDRLAGVLSEQIYHYDSNQRLSLHLAGVFASNFSNYCYDIAEQILQQHQVDQHLILPLVLQTAQKLQYASARQNQTGPARRHDQNIIALHLDMLKPHPEWQEIYAMLSTAIKQRHPIS</sequence>
<dbReference type="Gene3D" id="3.40.50.720">
    <property type="entry name" value="NAD(P)-binding Rossmann-like Domain"/>
    <property type="match status" value="1"/>
</dbReference>
<keyword evidence="6" id="KW-1185">Reference proteome</keyword>
<dbReference type="Proteomes" id="UP000219042">
    <property type="component" value="Unassembled WGS sequence"/>
</dbReference>
<dbReference type="InterPro" id="IPR036291">
    <property type="entry name" value="NAD(P)-bd_dom_sf"/>
</dbReference>
<dbReference type="PANTHER" id="PTHR40459:SF1">
    <property type="entry name" value="CONSERVED HYPOTHETICAL ALANINE AND LEUCINE RICH PROTEIN"/>
    <property type="match status" value="1"/>
</dbReference>
<dbReference type="InterPro" id="IPR018931">
    <property type="entry name" value="DUF2520"/>
</dbReference>
<evidence type="ECO:0000259" key="4">
    <source>
        <dbReference type="Pfam" id="PF10728"/>
    </source>
</evidence>
<evidence type="ECO:0000256" key="1">
    <source>
        <dbReference type="ARBA" id="ARBA00022857"/>
    </source>
</evidence>
<dbReference type="PANTHER" id="PTHR40459">
    <property type="entry name" value="CONSERVED HYPOTHETICAL ALANINE AND LEUCINE RICH PROTEIN"/>
    <property type="match status" value="1"/>
</dbReference>
<keyword evidence="2" id="KW-0560">Oxidoreductase</keyword>
<dbReference type="Gene3D" id="1.10.1040.20">
    <property type="entry name" value="ProC-like, C-terminal domain"/>
    <property type="match status" value="1"/>
</dbReference>
<dbReference type="OrthoDB" id="9810755at2"/>
<dbReference type="InterPro" id="IPR008927">
    <property type="entry name" value="6-PGluconate_DH-like_C_sf"/>
</dbReference>
<dbReference type="InterPro" id="IPR037108">
    <property type="entry name" value="TM1727-like_C_sf"/>
</dbReference>
<name>A0A240E7B7_9GAMM</name>
<feature type="domain" description="DUF2520" evidence="4">
    <location>
        <begin position="125"/>
        <end position="249"/>
    </location>
</feature>
<accession>A0A240E7B7</accession>
<protein>
    <submittedName>
        <fullName evidence="5">Predicted oxidoreductase, contains short-chain dehydrogenase (SDR) and DUF2520 domains</fullName>
    </submittedName>
</protein>
<organism evidence="5 6">
    <name type="scientific">Acinetobacter puyangensis</name>
    <dbReference type="NCBI Taxonomy" id="1096779"/>
    <lineage>
        <taxon>Bacteria</taxon>
        <taxon>Pseudomonadati</taxon>
        <taxon>Pseudomonadota</taxon>
        <taxon>Gammaproteobacteria</taxon>
        <taxon>Moraxellales</taxon>
        <taxon>Moraxellaceae</taxon>
        <taxon>Acinetobacter</taxon>
    </lineage>
</organism>
<proteinExistence type="predicted"/>
<evidence type="ECO:0000313" key="5">
    <source>
        <dbReference type="EMBL" id="SNX44133.1"/>
    </source>
</evidence>
<keyword evidence="1" id="KW-0521">NADP</keyword>
<dbReference type="InterPro" id="IPR006151">
    <property type="entry name" value="Shikm_DH/Glu-tRNA_Rdtase"/>
</dbReference>
<dbReference type="GO" id="GO:0016491">
    <property type="term" value="F:oxidoreductase activity"/>
    <property type="evidence" value="ECO:0007669"/>
    <property type="project" value="UniProtKB-KW"/>
</dbReference>